<evidence type="ECO:0000313" key="4">
    <source>
        <dbReference type="EMBL" id="KAK3088132.1"/>
    </source>
</evidence>
<sequence length="533" mass="61753">MMTSEGNISRGSFQSANPECQERSCENDRGFFCKKCTLGLCRKCIQAKHEGHDWVTLKERATECQHEAKSFMKKLEELEEKKKAEIRNLKAMVKKNGESFSKTTQEIDNRENIMKYEVQEYSRELKRQFEIHHQDRENELQDLISQKEDEISKLELYMEFFESGILSSTDAHVVEYTHDIQLKIESYTPFNFGSLKGQSQFVAGRNNLSELRDLLGRSQTAGVIRDDYSSQQNQEINLQEVSHFKFSPGLESTILCMVSENMAFHHTEHRKVQLSNDKGHSIQEFDIGRNPELSGQQLYTFTKLADDDLIFCCRNQRSLWRMNRSGWITCLRRDLLYYPTGLLTLKDGNLLICYASKRFNFMKSSTGMVSILNVLIDEESRSSPTFKLVKNFTHNADASGKLFKWPYRAAENKNTDLCIVDFLTTESSVLKVVDRQGNLRFCYSGQFLSKPFLATSVACDNHCRIIVNDNLNHRIHVLSQEGSFMKFIWKELDSYPWALALSPSCSFLWVHFGKKTMKVFKYEKSESDDGNIQ</sequence>
<dbReference type="PANTHER" id="PTHR25462:SF296">
    <property type="entry name" value="MEIOTIC P26, ISOFORM F"/>
    <property type="match status" value="1"/>
</dbReference>
<feature type="domain" description="B box-type" evidence="3">
    <location>
        <begin position="15"/>
        <end position="57"/>
    </location>
</feature>
<dbReference type="InterPro" id="IPR000315">
    <property type="entry name" value="Znf_B-box"/>
</dbReference>
<accession>A0AA88XMH6</accession>
<dbReference type="EMBL" id="VSWD01000011">
    <property type="protein sequence ID" value="KAK3088132.1"/>
    <property type="molecule type" value="Genomic_DNA"/>
</dbReference>
<keyword evidence="1" id="KW-0479">Metal-binding</keyword>
<evidence type="ECO:0000259" key="3">
    <source>
        <dbReference type="PROSITE" id="PS50119"/>
    </source>
</evidence>
<dbReference type="Proteomes" id="UP001186944">
    <property type="component" value="Unassembled WGS sequence"/>
</dbReference>
<dbReference type="InterPro" id="IPR047153">
    <property type="entry name" value="TRIM45/56/19-like"/>
</dbReference>
<dbReference type="PROSITE" id="PS50119">
    <property type="entry name" value="ZF_BBOX"/>
    <property type="match status" value="1"/>
</dbReference>
<keyword evidence="1" id="KW-0862">Zinc</keyword>
<keyword evidence="1" id="KW-0863">Zinc-finger</keyword>
<gene>
    <name evidence="4" type="ORF">FSP39_015136</name>
</gene>
<dbReference type="SUPFAM" id="SSF57845">
    <property type="entry name" value="B-box zinc-binding domain"/>
    <property type="match status" value="1"/>
</dbReference>
<dbReference type="SUPFAM" id="SSF101898">
    <property type="entry name" value="NHL repeat"/>
    <property type="match status" value="1"/>
</dbReference>
<keyword evidence="5" id="KW-1185">Reference proteome</keyword>
<dbReference type="Gene3D" id="2.120.10.30">
    <property type="entry name" value="TolB, C-terminal domain"/>
    <property type="match status" value="1"/>
</dbReference>
<dbReference type="PANTHER" id="PTHR25462">
    <property type="entry name" value="BONUS, ISOFORM C-RELATED"/>
    <property type="match status" value="1"/>
</dbReference>
<feature type="coiled-coil region" evidence="2">
    <location>
        <begin position="61"/>
        <end position="95"/>
    </location>
</feature>
<reference evidence="4" key="1">
    <citation type="submission" date="2019-08" db="EMBL/GenBank/DDBJ databases">
        <title>The improved chromosome-level genome for the pearl oyster Pinctada fucata martensii using PacBio sequencing and Hi-C.</title>
        <authorList>
            <person name="Zheng Z."/>
        </authorList>
    </citation>
    <scope>NUCLEOTIDE SEQUENCE</scope>
    <source>
        <strain evidence="4">ZZ-2019</strain>
        <tissue evidence="4">Adductor muscle</tissue>
    </source>
</reference>
<name>A0AA88XMH6_PINIB</name>
<evidence type="ECO:0000256" key="2">
    <source>
        <dbReference type="SAM" id="Coils"/>
    </source>
</evidence>
<organism evidence="4 5">
    <name type="scientific">Pinctada imbricata</name>
    <name type="common">Atlantic pearl-oyster</name>
    <name type="synonym">Pinctada martensii</name>
    <dbReference type="NCBI Taxonomy" id="66713"/>
    <lineage>
        <taxon>Eukaryota</taxon>
        <taxon>Metazoa</taxon>
        <taxon>Spiralia</taxon>
        <taxon>Lophotrochozoa</taxon>
        <taxon>Mollusca</taxon>
        <taxon>Bivalvia</taxon>
        <taxon>Autobranchia</taxon>
        <taxon>Pteriomorphia</taxon>
        <taxon>Pterioida</taxon>
        <taxon>Pterioidea</taxon>
        <taxon>Pteriidae</taxon>
        <taxon>Pinctada</taxon>
    </lineage>
</organism>
<protein>
    <recommendedName>
        <fullName evidence="3">B box-type domain-containing protein</fullName>
    </recommendedName>
</protein>
<dbReference type="GO" id="GO:0008270">
    <property type="term" value="F:zinc ion binding"/>
    <property type="evidence" value="ECO:0007669"/>
    <property type="project" value="UniProtKB-KW"/>
</dbReference>
<dbReference type="Gene3D" id="3.30.160.60">
    <property type="entry name" value="Classic Zinc Finger"/>
    <property type="match status" value="1"/>
</dbReference>
<evidence type="ECO:0000313" key="5">
    <source>
        <dbReference type="Proteomes" id="UP001186944"/>
    </source>
</evidence>
<dbReference type="AlphaFoldDB" id="A0AA88XMH6"/>
<proteinExistence type="predicted"/>
<keyword evidence="2" id="KW-0175">Coiled coil</keyword>
<comment type="caution">
    <text evidence="4">The sequence shown here is derived from an EMBL/GenBank/DDBJ whole genome shotgun (WGS) entry which is preliminary data.</text>
</comment>
<dbReference type="InterPro" id="IPR011042">
    <property type="entry name" value="6-blade_b-propeller_TolB-like"/>
</dbReference>
<evidence type="ECO:0000256" key="1">
    <source>
        <dbReference type="PROSITE-ProRule" id="PRU00024"/>
    </source>
</evidence>